<dbReference type="OrthoDB" id="5933722at2"/>
<evidence type="ECO:0000256" key="4">
    <source>
        <dbReference type="ARBA" id="ARBA00022989"/>
    </source>
</evidence>
<name>A0A1T5MPB8_9BACT</name>
<keyword evidence="3 6" id="KW-0812">Transmembrane</keyword>
<feature type="transmembrane region" description="Helical" evidence="6">
    <location>
        <begin position="392"/>
        <end position="415"/>
    </location>
</feature>
<protein>
    <submittedName>
        <fullName evidence="9">Putative ABC transport system permease protein</fullName>
    </submittedName>
</protein>
<keyword evidence="5 6" id="KW-0472">Membrane</keyword>
<feature type="transmembrane region" description="Helical" evidence="6">
    <location>
        <begin position="353"/>
        <end position="372"/>
    </location>
</feature>
<organism evidence="9 10">
    <name type="scientific">Ohtaekwangia koreensis</name>
    <dbReference type="NCBI Taxonomy" id="688867"/>
    <lineage>
        <taxon>Bacteria</taxon>
        <taxon>Pseudomonadati</taxon>
        <taxon>Bacteroidota</taxon>
        <taxon>Cytophagia</taxon>
        <taxon>Cytophagales</taxon>
        <taxon>Fulvivirgaceae</taxon>
        <taxon>Ohtaekwangia</taxon>
    </lineage>
</organism>
<dbReference type="GO" id="GO:0005886">
    <property type="term" value="C:plasma membrane"/>
    <property type="evidence" value="ECO:0007669"/>
    <property type="project" value="UniProtKB-SubCell"/>
</dbReference>
<dbReference type="Pfam" id="PF02687">
    <property type="entry name" value="FtsX"/>
    <property type="match status" value="2"/>
</dbReference>
<dbReference type="STRING" id="688867.SAMN05660236_5922"/>
<keyword evidence="10" id="KW-1185">Reference proteome</keyword>
<keyword evidence="2" id="KW-1003">Cell membrane</keyword>
<dbReference type="GO" id="GO:0022857">
    <property type="term" value="F:transmembrane transporter activity"/>
    <property type="evidence" value="ECO:0007669"/>
    <property type="project" value="TreeGrafter"/>
</dbReference>
<evidence type="ECO:0000313" key="9">
    <source>
        <dbReference type="EMBL" id="SKC89738.1"/>
    </source>
</evidence>
<feature type="transmembrane region" description="Helical" evidence="6">
    <location>
        <begin position="737"/>
        <end position="759"/>
    </location>
</feature>
<evidence type="ECO:0000256" key="6">
    <source>
        <dbReference type="SAM" id="Phobius"/>
    </source>
</evidence>
<evidence type="ECO:0000256" key="1">
    <source>
        <dbReference type="ARBA" id="ARBA00004651"/>
    </source>
</evidence>
<evidence type="ECO:0000313" key="10">
    <source>
        <dbReference type="Proteomes" id="UP000190961"/>
    </source>
</evidence>
<dbReference type="InterPro" id="IPR025857">
    <property type="entry name" value="MacB_PCD"/>
</dbReference>
<feature type="transmembrane region" description="Helical" evidence="6">
    <location>
        <begin position="686"/>
        <end position="709"/>
    </location>
</feature>
<evidence type="ECO:0000259" key="7">
    <source>
        <dbReference type="Pfam" id="PF02687"/>
    </source>
</evidence>
<dbReference type="Proteomes" id="UP000190961">
    <property type="component" value="Unassembled WGS sequence"/>
</dbReference>
<feature type="domain" description="ABC3 transporter permease C-terminal" evidence="7">
    <location>
        <begin position="688"/>
        <end position="801"/>
    </location>
</feature>
<evidence type="ECO:0000259" key="8">
    <source>
        <dbReference type="Pfam" id="PF12704"/>
    </source>
</evidence>
<accession>A0A1T5MPB8</accession>
<reference evidence="9 10" key="1">
    <citation type="submission" date="2017-02" db="EMBL/GenBank/DDBJ databases">
        <authorList>
            <person name="Peterson S.W."/>
        </authorList>
    </citation>
    <scope>NUCLEOTIDE SEQUENCE [LARGE SCALE GENOMIC DNA]</scope>
    <source>
        <strain evidence="9 10">DSM 25262</strain>
    </source>
</reference>
<feature type="transmembrane region" description="Helical" evidence="6">
    <location>
        <begin position="771"/>
        <end position="791"/>
    </location>
</feature>
<evidence type="ECO:0000256" key="3">
    <source>
        <dbReference type="ARBA" id="ARBA00022692"/>
    </source>
</evidence>
<comment type="subcellular location">
    <subcellularLocation>
        <location evidence="1">Cell membrane</location>
        <topology evidence="1">Multi-pass membrane protein</topology>
    </subcellularLocation>
</comment>
<dbReference type="PANTHER" id="PTHR30572">
    <property type="entry name" value="MEMBRANE COMPONENT OF TRANSPORTER-RELATED"/>
    <property type="match status" value="1"/>
</dbReference>
<feature type="transmembrane region" description="Helical" evidence="6">
    <location>
        <begin position="436"/>
        <end position="460"/>
    </location>
</feature>
<dbReference type="EMBL" id="FUZU01000005">
    <property type="protein sequence ID" value="SKC89738.1"/>
    <property type="molecule type" value="Genomic_DNA"/>
</dbReference>
<evidence type="ECO:0000256" key="5">
    <source>
        <dbReference type="ARBA" id="ARBA00023136"/>
    </source>
</evidence>
<dbReference type="InterPro" id="IPR050250">
    <property type="entry name" value="Macrolide_Exporter_MacB"/>
</dbReference>
<sequence length="808" mass="92282">MIRSYLSIALRYMVRHKGFSFINIAGLTIGIACSLLIVLYIYDELSYDTFHPDAKRIYRVGFRGILQGKKTLSVYTGAPLAKTLQHESDAIESTTRLVSWATFPVRYEDRAFTEPNLLLADSNFFHFFQFKLIEGNADSVLHGMRKVVITESAARRYFDYKGAGDKTPIGKTIVIAQGYTVRVSVIAADPPRNSHFHFTFILSLASWDEIHSASWVTGRAITYLKLKPEASIAPVQDKLHTFVKQYIDPELEELRRVNIDKFKDQGNELSFFTQPLLSIHLHSYFTDEIEHNGNIQYIYLFGSIAIFITLLACINFMNLSTARSASRAKEVGVRKTVGAATSRLVGQFMLESFFYILIAMLLALFIVSILLLPFNILADKQLSMRVILSPTFLLGLPLFAIIVGLLAGSYPAFYLTMFSPIEVMKGRIRSRMRSYGIRNVLVVFQFFISAGLIIATLVVYQQLKYIHQASLGFDKNNIVNLLHTRNLGDNGATFKKELLKHKSILAASYCNRLPPNIDWQFVFSTAEPARDYMLNVYEMDYDHLRTMKYKMITGRFFSPEFRSDSTAVILNETAAEKLGMKTLAGKTLWSIYGGHEKAIEHEVIGIMQDFNFQSLKDPIQPMAIVLGKQPNWEMGIRIRGDKMDQTLDTIRSLWKKYSPEAPFEYTFLDRNFEKKHQTEKRIGQTFMLFTLLAIFIACLGLIGLANFMAEQRTKEIGIRKVMGATEHSIIRLLNKDFLKLVLIANLLAWPVSGWLMHLWLKQFAYHIEPPWWVFIVAAITTFVIAFFSVSFRAWRASQGNPVNSLRDE</sequence>
<dbReference type="PROSITE" id="PS51257">
    <property type="entry name" value="PROKAR_LIPOPROTEIN"/>
    <property type="match status" value="1"/>
</dbReference>
<feature type="domain" description="MacB-like periplasmic core" evidence="8">
    <location>
        <begin position="20"/>
        <end position="240"/>
    </location>
</feature>
<dbReference type="RefSeq" id="WP_159453840.1">
    <property type="nucleotide sequence ID" value="NZ_FUZU01000005.1"/>
</dbReference>
<dbReference type="Pfam" id="PF12704">
    <property type="entry name" value="MacB_PCD"/>
    <property type="match status" value="1"/>
</dbReference>
<evidence type="ECO:0000256" key="2">
    <source>
        <dbReference type="ARBA" id="ARBA00022475"/>
    </source>
</evidence>
<feature type="transmembrane region" description="Helical" evidence="6">
    <location>
        <begin position="297"/>
        <end position="319"/>
    </location>
</feature>
<gene>
    <name evidence="9" type="ORF">SAMN05660236_5922</name>
</gene>
<dbReference type="PANTHER" id="PTHR30572:SF18">
    <property type="entry name" value="ABC-TYPE MACROLIDE FAMILY EXPORT SYSTEM PERMEASE COMPONENT 2"/>
    <property type="match status" value="1"/>
</dbReference>
<proteinExistence type="predicted"/>
<dbReference type="AlphaFoldDB" id="A0A1T5MPB8"/>
<feature type="domain" description="ABC3 transporter permease C-terminal" evidence="7">
    <location>
        <begin position="303"/>
        <end position="416"/>
    </location>
</feature>
<dbReference type="InterPro" id="IPR003838">
    <property type="entry name" value="ABC3_permease_C"/>
</dbReference>
<keyword evidence="4 6" id="KW-1133">Transmembrane helix</keyword>
<feature type="transmembrane region" description="Helical" evidence="6">
    <location>
        <begin position="21"/>
        <end position="42"/>
    </location>
</feature>